<evidence type="ECO:0008006" key="5">
    <source>
        <dbReference type="Google" id="ProtNLM"/>
    </source>
</evidence>
<feature type="chain" id="PRO_5002697412" description="VWFA domain-containing protein" evidence="2">
    <location>
        <begin position="25"/>
        <end position="358"/>
    </location>
</feature>
<dbReference type="AlphaFoldDB" id="A6G5A9"/>
<feature type="region of interest" description="Disordered" evidence="1">
    <location>
        <begin position="25"/>
        <end position="95"/>
    </location>
</feature>
<dbReference type="Proteomes" id="UP000005801">
    <property type="component" value="Unassembled WGS sequence"/>
</dbReference>
<keyword evidence="2" id="KW-0732">Signal</keyword>
<evidence type="ECO:0000313" key="3">
    <source>
        <dbReference type="EMBL" id="EDM79021.1"/>
    </source>
</evidence>
<protein>
    <recommendedName>
        <fullName evidence="5">VWFA domain-containing protein</fullName>
    </recommendedName>
</protein>
<dbReference type="STRING" id="391625.PPSIR1_07253"/>
<accession>A6G5A9</accession>
<gene>
    <name evidence="3" type="ORF">PPSIR1_07253</name>
</gene>
<evidence type="ECO:0000256" key="2">
    <source>
        <dbReference type="SAM" id="SignalP"/>
    </source>
</evidence>
<dbReference type="OrthoDB" id="9824572at2"/>
<name>A6G5A9_9BACT</name>
<dbReference type="EMBL" id="ABCS01000024">
    <property type="protein sequence ID" value="EDM79021.1"/>
    <property type="molecule type" value="Genomic_DNA"/>
</dbReference>
<reference evidence="3 4" key="1">
    <citation type="submission" date="2007-06" db="EMBL/GenBank/DDBJ databases">
        <authorList>
            <person name="Shimkets L."/>
            <person name="Ferriera S."/>
            <person name="Johnson J."/>
            <person name="Kravitz S."/>
            <person name="Beeson K."/>
            <person name="Sutton G."/>
            <person name="Rogers Y.-H."/>
            <person name="Friedman R."/>
            <person name="Frazier M."/>
            <person name="Venter J.C."/>
        </authorList>
    </citation>
    <scope>NUCLEOTIDE SEQUENCE [LARGE SCALE GENOMIC DNA]</scope>
    <source>
        <strain evidence="3 4">SIR-1</strain>
    </source>
</reference>
<dbReference type="PROSITE" id="PS51257">
    <property type="entry name" value="PROKAR_LIPOPROTEIN"/>
    <property type="match status" value="1"/>
</dbReference>
<sequence length="358" mass="37001">MDRRRTLPFALLGLALLPLTSACAPDNDAGSIFTGDAADEIGSEEMDDEGTSTTDSEGSSGGGDSSDEAEAEDESESGPKLDTLPPDTVDDGVGGSEGCESIDVLFVVDISASMNEEKANLNANFPAFVQVLDDYVADPQTAALGYRLGLTNSTIVDNADGQATFGLDGELFPAVGDGFFFPDCNFMGKLWIDGPAPGVTESFTCAAEQPKSDCNNCSDIGKERPLDAIEYFVDKAGPGGVNEGFYRGAESLLVIVLLTDEDDDVQNTTTTPAQTQAILDQFAEGAERYVIVNISGPAVGGCSSAFGDATAAPILHAFTTSVANGVQGDICLGDLSGALDEALDTIVESCDTLPPPIG</sequence>
<evidence type="ECO:0000313" key="4">
    <source>
        <dbReference type="Proteomes" id="UP000005801"/>
    </source>
</evidence>
<proteinExistence type="predicted"/>
<keyword evidence="4" id="KW-1185">Reference proteome</keyword>
<comment type="caution">
    <text evidence="3">The sequence shown here is derived from an EMBL/GenBank/DDBJ whole genome shotgun (WGS) entry which is preliminary data.</text>
</comment>
<feature type="compositionally biased region" description="Acidic residues" evidence="1">
    <location>
        <begin position="37"/>
        <end position="50"/>
    </location>
</feature>
<feature type="signal peptide" evidence="2">
    <location>
        <begin position="1"/>
        <end position="24"/>
    </location>
</feature>
<feature type="compositionally biased region" description="Acidic residues" evidence="1">
    <location>
        <begin position="65"/>
        <end position="76"/>
    </location>
</feature>
<evidence type="ECO:0000256" key="1">
    <source>
        <dbReference type="SAM" id="MobiDB-lite"/>
    </source>
</evidence>
<organism evidence="3 4">
    <name type="scientific">Plesiocystis pacifica SIR-1</name>
    <dbReference type="NCBI Taxonomy" id="391625"/>
    <lineage>
        <taxon>Bacteria</taxon>
        <taxon>Pseudomonadati</taxon>
        <taxon>Myxococcota</taxon>
        <taxon>Polyangia</taxon>
        <taxon>Nannocystales</taxon>
        <taxon>Nannocystaceae</taxon>
        <taxon>Plesiocystis</taxon>
    </lineage>
</organism>
<dbReference type="RefSeq" id="WP_006971908.1">
    <property type="nucleotide sequence ID" value="NZ_ABCS01000024.1"/>
</dbReference>